<proteinExistence type="predicted"/>
<accession>A0ABV0EGA1</accession>
<organism evidence="3 4">
    <name type="scientific">Thiobacter aerophilum</name>
    <dbReference type="NCBI Taxonomy" id="3121275"/>
    <lineage>
        <taxon>Bacteria</taxon>
        <taxon>Pseudomonadati</taxon>
        <taxon>Pseudomonadota</taxon>
        <taxon>Betaproteobacteria</taxon>
        <taxon>Burkholderiales</taxon>
        <taxon>Thiobacteraceae</taxon>
        <taxon>Thiobacter</taxon>
    </lineage>
</organism>
<keyword evidence="4" id="KW-1185">Reference proteome</keyword>
<protein>
    <submittedName>
        <fullName evidence="3">Type-F conjugative transfer system secretin TraK</fullName>
    </submittedName>
</protein>
<dbReference type="Pfam" id="PF23536">
    <property type="entry name" value="TraK_C"/>
    <property type="match status" value="1"/>
</dbReference>
<evidence type="ECO:0000259" key="2">
    <source>
        <dbReference type="Pfam" id="PF23536"/>
    </source>
</evidence>
<name>A0ABV0EGA1_9BURK</name>
<evidence type="ECO:0000259" key="1">
    <source>
        <dbReference type="Pfam" id="PF06586"/>
    </source>
</evidence>
<feature type="domain" description="TraK C-terminal" evidence="2">
    <location>
        <begin position="163"/>
        <end position="216"/>
    </location>
</feature>
<dbReference type="Pfam" id="PF06586">
    <property type="entry name" value="TraK_N"/>
    <property type="match status" value="1"/>
</dbReference>
<dbReference type="Proteomes" id="UP001482231">
    <property type="component" value="Unassembled WGS sequence"/>
</dbReference>
<sequence>MATLLAASLDAHSAQVLTGKPDDTLSAMVSRSEPTMIRVEGHRIRRVFGAEGEFAVTPDKDAGTAYIKPTTDKQAFSVFVSDETGRTWKLLLSVADGPSDSIIIKGKPEPGNKQAGRDMARNQAIKRVLLALESSDETDMESRVTNELAPLWKEAMFVLVKVVDGPLKGEKYMLTNTSDKPMVIDERELYRRGVVAVSVERPELKPAETTAVYVISESAE</sequence>
<dbReference type="InterPro" id="IPR055397">
    <property type="entry name" value="TraK_C"/>
</dbReference>
<evidence type="ECO:0000313" key="4">
    <source>
        <dbReference type="Proteomes" id="UP001482231"/>
    </source>
</evidence>
<dbReference type="RefSeq" id="WP_347308805.1">
    <property type="nucleotide sequence ID" value="NZ_JBAJEX010000009.1"/>
</dbReference>
<feature type="domain" description="TraK N-terminal" evidence="1">
    <location>
        <begin position="20"/>
        <end position="105"/>
    </location>
</feature>
<reference evidence="3 4" key="1">
    <citation type="submission" date="2024-02" db="EMBL/GenBank/DDBJ databases">
        <title>New thermophilic sulfur-oxidizing bacteria from a hot springs of the Uzon caldera (Kamchatka, Russia).</title>
        <authorList>
            <person name="Dukat A.M."/>
            <person name="Elcheninov A.G."/>
            <person name="Frolov E.N."/>
        </authorList>
    </citation>
    <scope>NUCLEOTIDE SEQUENCE [LARGE SCALE GENOMIC DNA]</scope>
    <source>
        <strain evidence="3 4">AK1</strain>
    </source>
</reference>
<gene>
    <name evidence="3" type="ORF">V6E02_10770</name>
</gene>
<comment type="caution">
    <text evidence="3">The sequence shown here is derived from an EMBL/GenBank/DDBJ whole genome shotgun (WGS) entry which is preliminary data.</text>
</comment>
<dbReference type="EMBL" id="JBAJEX010000009">
    <property type="protein sequence ID" value="MEO1767693.1"/>
    <property type="molecule type" value="Genomic_DNA"/>
</dbReference>
<dbReference type="InterPro" id="IPR010563">
    <property type="entry name" value="TraK_N"/>
</dbReference>
<evidence type="ECO:0000313" key="3">
    <source>
        <dbReference type="EMBL" id="MEO1767693.1"/>
    </source>
</evidence>